<dbReference type="Gene3D" id="2.60.120.200">
    <property type="match status" value="2"/>
</dbReference>
<dbReference type="Proteomes" id="UP000000305">
    <property type="component" value="Unassembled WGS sequence"/>
</dbReference>
<feature type="domain" description="Laminin G" evidence="7">
    <location>
        <begin position="546"/>
        <end position="734"/>
    </location>
</feature>
<reference evidence="8 9" key="1">
    <citation type="journal article" date="2011" name="Science">
        <title>The ecoresponsive genome of Daphnia pulex.</title>
        <authorList>
            <person name="Colbourne J.K."/>
            <person name="Pfrender M.E."/>
            <person name="Gilbert D."/>
            <person name="Thomas W.K."/>
            <person name="Tucker A."/>
            <person name="Oakley T.H."/>
            <person name="Tokishita S."/>
            <person name="Aerts A."/>
            <person name="Arnold G.J."/>
            <person name="Basu M.K."/>
            <person name="Bauer D.J."/>
            <person name="Caceres C.E."/>
            <person name="Carmel L."/>
            <person name="Casola C."/>
            <person name="Choi J.H."/>
            <person name="Detter J.C."/>
            <person name="Dong Q."/>
            <person name="Dusheyko S."/>
            <person name="Eads B.D."/>
            <person name="Frohlich T."/>
            <person name="Geiler-Samerotte K.A."/>
            <person name="Gerlach D."/>
            <person name="Hatcher P."/>
            <person name="Jogdeo S."/>
            <person name="Krijgsveld J."/>
            <person name="Kriventseva E.V."/>
            <person name="Kultz D."/>
            <person name="Laforsch C."/>
            <person name="Lindquist E."/>
            <person name="Lopez J."/>
            <person name="Manak J.R."/>
            <person name="Muller J."/>
            <person name="Pangilinan J."/>
            <person name="Patwardhan R.P."/>
            <person name="Pitluck S."/>
            <person name="Pritham E.J."/>
            <person name="Rechtsteiner A."/>
            <person name="Rho M."/>
            <person name="Rogozin I.B."/>
            <person name="Sakarya O."/>
            <person name="Salamov A."/>
            <person name="Schaack S."/>
            <person name="Shapiro H."/>
            <person name="Shiga Y."/>
            <person name="Skalitzky C."/>
            <person name="Smith Z."/>
            <person name="Souvorov A."/>
            <person name="Sung W."/>
            <person name="Tang Z."/>
            <person name="Tsuchiya D."/>
            <person name="Tu H."/>
            <person name="Vos H."/>
            <person name="Wang M."/>
            <person name="Wolf Y.I."/>
            <person name="Yamagata H."/>
            <person name="Yamada T."/>
            <person name="Ye Y."/>
            <person name="Shaw J.R."/>
            <person name="Andrews J."/>
            <person name="Crease T.J."/>
            <person name="Tang H."/>
            <person name="Lucas S.M."/>
            <person name="Robertson H.M."/>
            <person name="Bork P."/>
            <person name="Koonin E.V."/>
            <person name="Zdobnov E.M."/>
            <person name="Grigoriev I.V."/>
            <person name="Lynch M."/>
            <person name="Boore J.L."/>
        </authorList>
    </citation>
    <scope>NUCLEOTIDE SEQUENCE [LARGE SCALE GENOMIC DNA]</scope>
</reference>
<dbReference type="STRING" id="6669.E9GVU0"/>
<accession>E9GVU0</accession>
<keyword evidence="1" id="KW-0732">Signal</keyword>
<evidence type="ECO:0000256" key="3">
    <source>
        <dbReference type="ARBA" id="ARBA00023180"/>
    </source>
</evidence>
<evidence type="ECO:0000256" key="6">
    <source>
        <dbReference type="SAM" id="Phobius"/>
    </source>
</evidence>
<dbReference type="InterPro" id="IPR039005">
    <property type="entry name" value="CSPG_rpt"/>
</dbReference>
<dbReference type="eggNOG" id="KOG3597">
    <property type="taxonomic scope" value="Eukaryota"/>
</dbReference>
<keyword evidence="6" id="KW-0472">Membrane</keyword>
<feature type="repeat" description="CSPG" evidence="5">
    <location>
        <begin position="930"/>
        <end position="1028"/>
    </location>
</feature>
<evidence type="ECO:0000259" key="7">
    <source>
        <dbReference type="PROSITE" id="PS50025"/>
    </source>
</evidence>
<dbReference type="CDD" id="cd00110">
    <property type="entry name" value="LamG"/>
    <property type="match status" value="2"/>
</dbReference>
<feature type="non-terminal residue" evidence="8">
    <location>
        <position position="1"/>
    </location>
</feature>
<dbReference type="InterPro" id="IPR001791">
    <property type="entry name" value="Laminin_G"/>
</dbReference>
<gene>
    <name evidence="8" type="ORF">DAPPUDRAFT_249084</name>
</gene>
<feature type="transmembrane region" description="Helical" evidence="6">
    <location>
        <begin position="1999"/>
        <end position="2020"/>
    </location>
</feature>
<keyword evidence="9" id="KW-1185">Reference proteome</keyword>
<dbReference type="PROSITE" id="PS50025">
    <property type="entry name" value="LAM_G_DOMAIN"/>
    <property type="match status" value="2"/>
</dbReference>
<feature type="repeat" description="CSPG" evidence="5">
    <location>
        <begin position="1575"/>
        <end position="1678"/>
    </location>
</feature>
<dbReference type="SMART" id="SM00282">
    <property type="entry name" value="LamG"/>
    <property type="match status" value="2"/>
</dbReference>
<feature type="repeat" description="CSPG" evidence="5">
    <location>
        <begin position="1045"/>
        <end position="1143"/>
    </location>
</feature>
<dbReference type="InterPro" id="IPR051561">
    <property type="entry name" value="FRAS1_ECM"/>
</dbReference>
<dbReference type="PANTHER" id="PTHR45739">
    <property type="entry name" value="MATRIX PROTEIN, PUTATIVE-RELATED"/>
    <property type="match status" value="1"/>
</dbReference>
<dbReference type="EMBL" id="GL732569">
    <property type="protein sequence ID" value="EFX76390.1"/>
    <property type="molecule type" value="Genomic_DNA"/>
</dbReference>
<dbReference type="SUPFAM" id="SSF49899">
    <property type="entry name" value="Concanavalin A-like lectins/glucanases"/>
    <property type="match status" value="2"/>
</dbReference>
<dbReference type="KEGG" id="dpx:DAPPUDRAFT_249084"/>
<evidence type="ECO:0000256" key="1">
    <source>
        <dbReference type="ARBA" id="ARBA00022729"/>
    </source>
</evidence>
<feature type="domain" description="Laminin G" evidence="7">
    <location>
        <begin position="339"/>
        <end position="536"/>
    </location>
</feature>
<organism evidence="8 9">
    <name type="scientific">Daphnia pulex</name>
    <name type="common">Water flea</name>
    <dbReference type="NCBI Taxonomy" id="6669"/>
    <lineage>
        <taxon>Eukaryota</taxon>
        <taxon>Metazoa</taxon>
        <taxon>Ecdysozoa</taxon>
        <taxon>Arthropoda</taxon>
        <taxon>Crustacea</taxon>
        <taxon>Branchiopoda</taxon>
        <taxon>Diplostraca</taxon>
        <taxon>Cladocera</taxon>
        <taxon>Anomopoda</taxon>
        <taxon>Daphniidae</taxon>
        <taxon>Daphnia</taxon>
    </lineage>
</organism>
<dbReference type="FunCoup" id="E9GVU0">
    <property type="interactions" value="15"/>
</dbReference>
<protein>
    <recommendedName>
        <fullName evidence="7">Laminin G domain-containing protein</fullName>
    </recommendedName>
</protein>
<comment type="caution">
    <text evidence="4">Lacks conserved residue(s) required for the propagation of feature annotation.</text>
</comment>
<evidence type="ECO:0000256" key="5">
    <source>
        <dbReference type="PROSITE-ProRule" id="PRU01201"/>
    </source>
</evidence>
<dbReference type="Pfam" id="PF02210">
    <property type="entry name" value="Laminin_G_2"/>
    <property type="match status" value="2"/>
</dbReference>
<dbReference type="PhylomeDB" id="E9GVU0"/>
<dbReference type="PANTHER" id="PTHR45739:SF12">
    <property type="entry name" value="CHONDROITIN SULFATE PROTEOGLYCAN 4-LIKE ISOFORM X2"/>
    <property type="match status" value="1"/>
</dbReference>
<dbReference type="OMA" id="NSKHLMF"/>
<dbReference type="PROSITE" id="PS51854">
    <property type="entry name" value="CSPG"/>
    <property type="match status" value="4"/>
</dbReference>
<evidence type="ECO:0000256" key="4">
    <source>
        <dbReference type="PROSITE-ProRule" id="PRU00122"/>
    </source>
</evidence>
<dbReference type="InterPro" id="IPR013320">
    <property type="entry name" value="ConA-like_dom_sf"/>
</dbReference>
<keyword evidence="2" id="KW-0677">Repeat</keyword>
<dbReference type="Pfam" id="PF16184">
    <property type="entry name" value="Cadherin_3"/>
    <property type="match status" value="5"/>
</dbReference>
<proteinExistence type="predicted"/>
<keyword evidence="3" id="KW-0325">Glycoprotein</keyword>
<sequence length="2054" mass="226527">MIEKENLPFSSYSTVMIRAMIDEGNFEYLMESIRIPFQNLKREAQEKKGYGLTRVRTNCNDTKAGSARHCPSSDPPPSILSTPVVRISRLNKPPADINPTSKLYVQSLADRPPVDQQGLHLRPSRRGLPIDRTALPSRLRNQFDLENSVLVYTHAQLNQKRLMVGRFNDPRYNKVGNSVHKSETNVTMAPRSVKLNDKTGRNWVPTKGAARSLLNHEERKTKRPKKSSTNFFFSPRSWFNLSPPGGGAAIRKIVYKGGPSDCSLGSWNFADDVEPASITSNWNTVPGRWGETSKTFSVLWKSKAALTKEMRANKSVKKLNCWSSGDGGSSPERRTLCRDASFYGSSYIALPLQEARSTTDLSFRFRTSRPDALLFLAAGRTDYCLVVLQAAALKVRINLGAGEAEVATPRGLRLDDLAWHDVRIHRKDADFTLTVDGLHSSKLKLPGRFYELNIHYGLFVGGLGDFREIFLGLWDNFRGCLNDLQYNGVDVLTKVKDRDKTIAGGASSTSTAVVQQQQQQQTDGNAAAAFAVSWDCSAEFDATSEKDMSFLSADSYVSFGGTGIAKTGSTLRFQLKTQSRDCVLLYSSGPPAKPDFAAVELVEGHLRVSLDAGGGSAVDLFSDQAVNDGLWHQVELRLAAGTVELKIDGKSSSSSSSNVRDSGFLTSSPSNKYLELSGQIYLGGVEAARHARALIQGVRTANSSLRGCIRRLELDGRLLGLRDARVTRHVAADCQWHYPCTSINPSPCVDGAQCSQDGLDHFRCECPQQPCTKPEFINYKAAVTSSSTSVIYTGTASGNSPDTQPPVLNLSPVQVTEGGSMTLTSRHLQVQLDYEKFGVRESGVMFHVVRPPQYGRLFSTLWRRADEATFTLLDVHSDRVRYVHDGSETLRDSALLELELAPRQGFLLPAYLQKRQRFVLHLSVSPVNDPPELSLSPGKAVLRLVKHTRKALTPDLLAAFDPDNQPKDLLYSVLNSKSDGDMEGSIENKMQSGVAISSFTQEDVNQGRIWYVHRGSPNGRLALRVSDGAESGPTAVLRIAAFDLQLFLANNTGLLVPVNGSAALTAANLTFSTNAPDQELDIRYDITRPPQHGQIQAWRSGRWQSINWFNSGQLQRAERIRYVHLPTGFQPPASQDDFQFSVSVALEVAEVFRSPIMYQFRFQLLDAVLREENNRGLAMTGGSTQSVAIGSAQLKFVVEPQSSAEEEVVYTLLDPPLYGSLWIQSQSSPLDTGSKWSQSLLNSQRLHYRLARRTLSSLGDGFTFRVTSSSGLASSDLHRFEINYAPGNDTPTTAAVTIGELLVNEGETAVLQASLLGFSLPMAINYSVLEKPRHGQLNLLDVGKRSVMRKNISWFGSDDLTDQRIVYTHDDSESITDQFLFLARPRLAPDDPSKDFQYVGTFPVRAHMKNDNPPVRVGDQVLRVVTNGERRLSPDILRYIDPDVETSPASIVYSPRGVPNGAFYLTDRPDVQLISSYQGVLATQPPRLRLVLSQAPQRGFVSVSGRRVDLGSEMTAEEIASGQVEYQHDHSDTLEDWIGLTVLLQRPEKGSDRPDILLYNGTLRVNILPVNDQIFQLLTKAPAMTVVERQWRAITAEVLLTEDADTSAKDLIYDVIQAPQFGKLALTAENATTLAIAGTTIGPPLVRFSQDDVNRGRVVFLHDGTMDPRSTFFIFRVSDGHFKADSGVFSIHFEPLTLRFVNHSVIGIQQGQSTAIVVNSSMGAESNGQRRHIFYNVTKEPENGKLYINDFPVTTFGQSNIDKEELLYVQTNMTASFDWFQVTVWNMAVVLERQMFNVSVIPLLASNPSAGKRPIRAIAGEKTAITLAMLDAGRLATLTNSNPTFTIIRKPRYGKIRKIVPSSSGSGMNRLVKRQSGNGGGNKEKDTYVFSHEDVQSQFIFYVARKMDNLNETHVMDSCEYRLTAPNVQPAMGVVEFLLLPSGSAGSTLVAASKNSIDVIQGQQTPNHNFANPRHPSSPDIVTENTLAGLGLGVMTNDIFLIVGIVCGILGLGLVILITIKCRMKPPMHKHPKNDQNNPTAGDMQLYRLSGTLK</sequence>
<keyword evidence="6" id="KW-1133">Transmembrane helix</keyword>
<dbReference type="OrthoDB" id="430044at2759"/>
<evidence type="ECO:0000256" key="2">
    <source>
        <dbReference type="ARBA" id="ARBA00022737"/>
    </source>
</evidence>
<keyword evidence="6" id="KW-0812">Transmembrane</keyword>
<feature type="repeat" description="CSPG" evidence="5">
    <location>
        <begin position="804"/>
        <end position="899"/>
    </location>
</feature>
<evidence type="ECO:0000313" key="9">
    <source>
        <dbReference type="Proteomes" id="UP000000305"/>
    </source>
</evidence>
<dbReference type="InParanoid" id="E9GVU0"/>
<name>E9GVU0_DAPPU</name>
<evidence type="ECO:0000313" key="8">
    <source>
        <dbReference type="EMBL" id="EFX76390.1"/>
    </source>
</evidence>
<dbReference type="HOGENOM" id="CLU_233083_0_0_1"/>